<dbReference type="InterPro" id="IPR035937">
    <property type="entry name" value="FPG_N"/>
</dbReference>
<dbReference type="GO" id="GO:0140078">
    <property type="term" value="F:class I DNA-(apurinic or apyrimidinic site) endonuclease activity"/>
    <property type="evidence" value="ECO:0007669"/>
    <property type="project" value="UniProtKB-EC"/>
</dbReference>
<evidence type="ECO:0000256" key="4">
    <source>
        <dbReference type="ARBA" id="ARBA00022801"/>
    </source>
</evidence>
<evidence type="ECO:0000256" key="2">
    <source>
        <dbReference type="ARBA" id="ARBA00012720"/>
    </source>
</evidence>
<evidence type="ECO:0000256" key="3">
    <source>
        <dbReference type="ARBA" id="ARBA00022763"/>
    </source>
</evidence>
<evidence type="ECO:0000256" key="5">
    <source>
        <dbReference type="ARBA" id="ARBA00023125"/>
    </source>
</evidence>
<evidence type="ECO:0000259" key="10">
    <source>
        <dbReference type="PROSITE" id="PS51068"/>
    </source>
</evidence>
<dbReference type="InterPro" id="IPR010979">
    <property type="entry name" value="Ribosomal_uS13-like_H2TH"/>
</dbReference>
<dbReference type="SMART" id="SM01232">
    <property type="entry name" value="H2TH"/>
    <property type="match status" value="1"/>
</dbReference>
<dbReference type="SUPFAM" id="SSF57716">
    <property type="entry name" value="Glucocorticoid receptor-like (DNA-binding domain)"/>
    <property type="match status" value="1"/>
</dbReference>
<dbReference type="EMBL" id="FTNI01000023">
    <property type="protein sequence ID" value="SIS01866.1"/>
    <property type="molecule type" value="Genomic_DNA"/>
</dbReference>
<protein>
    <recommendedName>
        <fullName evidence="2">DNA-(apurinic or apyrimidinic site) lyase</fullName>
        <ecNumber evidence="2">4.2.99.18</ecNumber>
    </recommendedName>
</protein>
<keyword evidence="6" id="KW-0234">DNA repair</keyword>
<dbReference type="PROSITE" id="PS51068">
    <property type="entry name" value="FPG_CAT"/>
    <property type="match status" value="1"/>
</dbReference>
<gene>
    <name evidence="11" type="ORF">SAMN05421833_12314</name>
</gene>
<dbReference type="STRING" id="58117.SAMN05421833_12314"/>
<evidence type="ECO:0000256" key="9">
    <source>
        <dbReference type="ARBA" id="ARBA00023295"/>
    </source>
</evidence>
<dbReference type="GO" id="GO:0003684">
    <property type="term" value="F:damaged DNA binding"/>
    <property type="evidence" value="ECO:0007669"/>
    <property type="project" value="InterPro"/>
</dbReference>
<dbReference type="AlphaFoldDB" id="A0A1N7FNQ2"/>
<evidence type="ECO:0000256" key="8">
    <source>
        <dbReference type="ARBA" id="ARBA00023268"/>
    </source>
</evidence>
<keyword evidence="8" id="KW-0511">Multifunctional enzyme</keyword>
<keyword evidence="7" id="KW-0456">Lyase</keyword>
<keyword evidence="5" id="KW-0238">DNA-binding</keyword>
<keyword evidence="9" id="KW-0326">Glycosidase</keyword>
<dbReference type="InterPro" id="IPR015886">
    <property type="entry name" value="H2TH_FPG"/>
</dbReference>
<keyword evidence="4" id="KW-0378">Hydrolase</keyword>
<evidence type="ECO:0000313" key="12">
    <source>
        <dbReference type="Proteomes" id="UP000186096"/>
    </source>
</evidence>
<evidence type="ECO:0000313" key="11">
    <source>
        <dbReference type="EMBL" id="SIS01866.1"/>
    </source>
</evidence>
<name>A0A1N7FNQ2_9ACTN</name>
<dbReference type="PANTHER" id="PTHR42697:SF1">
    <property type="entry name" value="ENDONUCLEASE 8"/>
    <property type="match status" value="1"/>
</dbReference>
<evidence type="ECO:0000256" key="7">
    <source>
        <dbReference type="ARBA" id="ARBA00023239"/>
    </source>
</evidence>
<keyword evidence="12" id="KW-1185">Reference proteome</keyword>
<dbReference type="Pfam" id="PF06831">
    <property type="entry name" value="H2TH"/>
    <property type="match status" value="1"/>
</dbReference>
<dbReference type="PANTHER" id="PTHR42697">
    <property type="entry name" value="ENDONUCLEASE 8"/>
    <property type="match status" value="1"/>
</dbReference>
<reference evidence="12" key="1">
    <citation type="submission" date="2017-01" db="EMBL/GenBank/DDBJ databases">
        <authorList>
            <person name="Varghese N."/>
            <person name="Submissions S."/>
        </authorList>
    </citation>
    <scope>NUCLEOTIDE SEQUENCE [LARGE SCALE GENOMIC DNA]</scope>
    <source>
        <strain evidence="12">ATCC 12950</strain>
    </source>
</reference>
<keyword evidence="11" id="KW-0255">Endonuclease</keyword>
<dbReference type="Pfam" id="PF01149">
    <property type="entry name" value="Fapy_DNA_glyco"/>
    <property type="match status" value="1"/>
</dbReference>
<dbReference type="SMART" id="SM00898">
    <property type="entry name" value="Fapy_DNA_glyco"/>
    <property type="match status" value="1"/>
</dbReference>
<dbReference type="Gene3D" id="3.20.190.10">
    <property type="entry name" value="MutM-like, N-terminal"/>
    <property type="match status" value="1"/>
</dbReference>
<comment type="similarity">
    <text evidence="1">Belongs to the FPG family.</text>
</comment>
<dbReference type="SUPFAM" id="SSF46946">
    <property type="entry name" value="S13-like H2TH domain"/>
    <property type="match status" value="1"/>
</dbReference>
<accession>A0A1N7FNQ2</accession>
<keyword evidence="3" id="KW-0227">DNA damage</keyword>
<dbReference type="GO" id="GO:0006284">
    <property type="term" value="P:base-excision repair"/>
    <property type="evidence" value="ECO:0007669"/>
    <property type="project" value="InterPro"/>
</dbReference>
<evidence type="ECO:0000256" key="1">
    <source>
        <dbReference type="ARBA" id="ARBA00009409"/>
    </source>
</evidence>
<dbReference type="GO" id="GO:0008270">
    <property type="term" value="F:zinc ion binding"/>
    <property type="evidence" value="ECO:0007669"/>
    <property type="project" value="InterPro"/>
</dbReference>
<dbReference type="CDD" id="cd08970">
    <property type="entry name" value="AcNei1_N"/>
    <property type="match status" value="1"/>
</dbReference>
<dbReference type="SUPFAM" id="SSF81624">
    <property type="entry name" value="N-terminal domain of MutM-like DNA repair proteins"/>
    <property type="match status" value="1"/>
</dbReference>
<sequence length="274" mass="29689">MIETVSPGGAGRARGMPEGHLVHRYADEQHEALAGRVVRAASPQGRFDARPYDGRVVEGVEALGKHLLYWVEDAPAIHVHLGMRGLFLRYDDPAAEPRKGTRLRLATGEAAFDLIAPARCEPMDERALAALRAATGPDPLRPDTAPATARDTVREEAVRRLLAARTPVGAAVLDQSVWSGIGNAWRAELLFLTGLDPGARDIGAEAAGRLWDTAVHYLALGRDAGQVVSDPGAPDERWVYKRERCRRCGAAVRTWTLASRTAYACPADQHLQAL</sequence>
<keyword evidence="11" id="KW-0540">Nuclease</keyword>
<proteinExistence type="inferred from homology"/>
<dbReference type="GO" id="GO:0000703">
    <property type="term" value="F:oxidized pyrimidine nucleobase lesion DNA N-glycosylase activity"/>
    <property type="evidence" value="ECO:0007669"/>
    <property type="project" value="TreeGrafter"/>
</dbReference>
<feature type="domain" description="Formamidopyrimidine-DNA glycosylase catalytic" evidence="10">
    <location>
        <begin position="17"/>
        <end position="129"/>
    </location>
</feature>
<evidence type="ECO:0000256" key="6">
    <source>
        <dbReference type="ARBA" id="ARBA00023204"/>
    </source>
</evidence>
<dbReference type="Proteomes" id="UP000186096">
    <property type="component" value="Unassembled WGS sequence"/>
</dbReference>
<organism evidence="11 12">
    <name type="scientific">Microbispora rosea</name>
    <dbReference type="NCBI Taxonomy" id="58117"/>
    <lineage>
        <taxon>Bacteria</taxon>
        <taxon>Bacillati</taxon>
        <taxon>Actinomycetota</taxon>
        <taxon>Actinomycetes</taxon>
        <taxon>Streptosporangiales</taxon>
        <taxon>Streptosporangiaceae</taxon>
        <taxon>Microbispora</taxon>
    </lineage>
</organism>
<dbReference type="InterPro" id="IPR012319">
    <property type="entry name" value="FPG_cat"/>
</dbReference>
<dbReference type="EC" id="4.2.99.18" evidence="2"/>
<dbReference type="Gene3D" id="1.10.8.50">
    <property type="match status" value="1"/>
</dbReference>